<name>A0A0F9LGC6_9ZZZZ</name>
<reference evidence="1" key="1">
    <citation type="journal article" date="2015" name="Nature">
        <title>Complex archaea that bridge the gap between prokaryotes and eukaryotes.</title>
        <authorList>
            <person name="Spang A."/>
            <person name="Saw J.H."/>
            <person name="Jorgensen S.L."/>
            <person name="Zaremba-Niedzwiedzka K."/>
            <person name="Martijn J."/>
            <person name="Lind A.E."/>
            <person name="van Eijk R."/>
            <person name="Schleper C."/>
            <person name="Guy L."/>
            <person name="Ettema T.J."/>
        </authorList>
    </citation>
    <scope>NUCLEOTIDE SEQUENCE</scope>
</reference>
<evidence type="ECO:0000313" key="1">
    <source>
        <dbReference type="EMBL" id="KKM93984.1"/>
    </source>
</evidence>
<organism evidence="1">
    <name type="scientific">marine sediment metagenome</name>
    <dbReference type="NCBI Taxonomy" id="412755"/>
    <lineage>
        <taxon>unclassified sequences</taxon>
        <taxon>metagenomes</taxon>
        <taxon>ecological metagenomes</taxon>
    </lineage>
</organism>
<gene>
    <name evidence="1" type="ORF">LCGC14_1202940</name>
</gene>
<proteinExistence type="predicted"/>
<dbReference type="AlphaFoldDB" id="A0A0F9LGC6"/>
<dbReference type="EMBL" id="LAZR01006199">
    <property type="protein sequence ID" value="KKM93984.1"/>
    <property type="molecule type" value="Genomic_DNA"/>
</dbReference>
<comment type="caution">
    <text evidence="1">The sequence shown here is derived from an EMBL/GenBank/DDBJ whole genome shotgun (WGS) entry which is preliminary data.</text>
</comment>
<sequence>MYVENYNNLIEQQANIVYSYIAYNWEIEKISPDLQKIKSDLAHEAGFCENLFDEVISNLTDSGEIIVKKTIEGKKKFYDLDFLLENHEKHIAVVKKIYNFLDLEWKNWQFPSVSETKNIFIRKEKISEDVFEIAISYLKEKELFIVSPDDKDILRFYHPSFYKLKQKKISDVF</sequence>
<protein>
    <submittedName>
        <fullName evidence="1">Uncharacterized protein</fullName>
    </submittedName>
</protein>
<accession>A0A0F9LGC6</accession>